<dbReference type="EMBL" id="BMKS01000002">
    <property type="protein sequence ID" value="GGG20650.1"/>
    <property type="molecule type" value="Genomic_DNA"/>
</dbReference>
<keyword evidence="8 14" id="KW-0479">Metal-binding</keyword>
<feature type="binding site" evidence="15">
    <location>
        <begin position="68"/>
        <end position="70"/>
    </location>
    <ligand>
        <name>S-adenosyl-L-methionine</name>
        <dbReference type="ChEBI" id="CHEBI:59789"/>
        <label>2</label>
    </ligand>
</feature>
<dbReference type="GO" id="GO:0046872">
    <property type="term" value="F:metal ion binding"/>
    <property type="evidence" value="ECO:0007669"/>
    <property type="project" value="UniProtKB-KW"/>
</dbReference>
<dbReference type="Gene3D" id="1.10.10.920">
    <property type="match status" value="1"/>
</dbReference>
<comment type="caution">
    <text evidence="18">The sequence shown here is derived from an EMBL/GenBank/DDBJ whole genome shotgun (WGS) entry which is preliminary data.</text>
</comment>
<dbReference type="Proteomes" id="UP000597507">
    <property type="component" value="Unassembled WGS sequence"/>
</dbReference>
<evidence type="ECO:0000256" key="2">
    <source>
        <dbReference type="ARBA" id="ARBA00004785"/>
    </source>
</evidence>
<evidence type="ECO:0000256" key="1">
    <source>
        <dbReference type="ARBA" id="ARBA00004496"/>
    </source>
</evidence>
<dbReference type="AlphaFoldDB" id="A0A8J2Z8L9"/>
<comment type="cofactor">
    <cofactor evidence="14 16">
        <name>[4Fe-4S] cluster</name>
        <dbReference type="ChEBI" id="CHEBI:49883"/>
    </cofactor>
    <text evidence="14 16">Binds 1 [4Fe-4S] cluster. The cluster is coordinated with 3 cysteines and an exchangeable S-adenosyl-L-methionine.</text>
</comment>
<organism evidence="18 19">
    <name type="scientific">Caldovatus sediminis</name>
    <dbReference type="NCBI Taxonomy" id="2041189"/>
    <lineage>
        <taxon>Bacteria</taxon>
        <taxon>Pseudomonadati</taxon>
        <taxon>Pseudomonadota</taxon>
        <taxon>Alphaproteobacteria</taxon>
        <taxon>Acetobacterales</taxon>
        <taxon>Roseomonadaceae</taxon>
        <taxon>Caldovatus</taxon>
    </lineage>
</organism>
<dbReference type="InterPro" id="IPR058240">
    <property type="entry name" value="rSAM_sf"/>
</dbReference>
<dbReference type="RefSeq" id="WP_188898363.1">
    <property type="nucleotide sequence ID" value="NZ_BMKS01000002.1"/>
</dbReference>
<evidence type="ECO:0000256" key="10">
    <source>
        <dbReference type="ARBA" id="ARBA00023004"/>
    </source>
</evidence>
<feature type="binding site" evidence="15">
    <location>
        <position position="245"/>
    </location>
    <ligand>
        <name>S-adenosyl-L-methionine</name>
        <dbReference type="ChEBI" id="CHEBI:59789"/>
        <label>2</label>
    </ligand>
</feature>
<evidence type="ECO:0000256" key="9">
    <source>
        <dbReference type="ARBA" id="ARBA00023002"/>
    </source>
</evidence>
<dbReference type="PANTHER" id="PTHR13932:SF6">
    <property type="entry name" value="OXYGEN-INDEPENDENT COPROPORPHYRINOGEN III OXIDASE"/>
    <property type="match status" value="1"/>
</dbReference>
<feature type="binding site" evidence="15">
    <location>
        <position position="114"/>
    </location>
    <ligand>
        <name>S-adenosyl-L-methionine</name>
        <dbReference type="ChEBI" id="CHEBI:59789"/>
        <label>1</label>
    </ligand>
</feature>
<dbReference type="SMART" id="SM00729">
    <property type="entry name" value="Elp3"/>
    <property type="match status" value="1"/>
</dbReference>
<evidence type="ECO:0000256" key="16">
    <source>
        <dbReference type="PIRSR" id="PIRSR000167-2"/>
    </source>
</evidence>
<feature type="binding site" evidence="15">
    <location>
        <position position="331"/>
    </location>
    <ligand>
        <name>S-adenosyl-L-methionine</name>
        <dbReference type="ChEBI" id="CHEBI:59789"/>
        <label>1</label>
    </ligand>
</feature>
<evidence type="ECO:0000256" key="5">
    <source>
        <dbReference type="ARBA" id="ARBA00022485"/>
    </source>
</evidence>
<keyword evidence="11 14" id="KW-0411">Iron-sulfur</keyword>
<comment type="catalytic activity">
    <reaction evidence="13 14">
        <text>coproporphyrinogen III + 2 S-adenosyl-L-methionine = protoporphyrinogen IX + 2 5'-deoxyadenosine + 2 L-methionine + 2 CO2</text>
        <dbReference type="Rhea" id="RHEA:15425"/>
        <dbReference type="ChEBI" id="CHEBI:16526"/>
        <dbReference type="ChEBI" id="CHEBI:17319"/>
        <dbReference type="ChEBI" id="CHEBI:57307"/>
        <dbReference type="ChEBI" id="CHEBI:57309"/>
        <dbReference type="ChEBI" id="CHEBI:57844"/>
        <dbReference type="ChEBI" id="CHEBI:59789"/>
        <dbReference type="EC" id="1.3.98.3"/>
    </reaction>
</comment>
<feature type="binding site" evidence="15">
    <location>
        <begin position="115"/>
        <end position="116"/>
    </location>
    <ligand>
        <name>S-adenosyl-L-methionine</name>
        <dbReference type="ChEBI" id="CHEBI:59789"/>
        <label>2</label>
    </ligand>
</feature>
<dbReference type="NCBIfam" id="TIGR00538">
    <property type="entry name" value="hemN"/>
    <property type="match status" value="1"/>
</dbReference>
<dbReference type="Gene3D" id="3.20.20.70">
    <property type="entry name" value="Aldolase class I"/>
    <property type="match status" value="1"/>
</dbReference>
<feature type="binding site" evidence="16">
    <location>
        <position position="69"/>
    </location>
    <ligand>
        <name>[4Fe-4S] cluster</name>
        <dbReference type="ChEBI" id="CHEBI:49883"/>
        <note>4Fe-4S-S-AdoMet</note>
    </ligand>
</feature>
<comment type="pathway">
    <text evidence="2 14">Porphyrin-containing compound metabolism; protoporphyrin-IX biosynthesis; protoporphyrinogen-IX from coproporphyrinogen-III (AdoMet route): step 1/1.</text>
</comment>
<dbReference type="GO" id="GO:0051539">
    <property type="term" value="F:4 iron, 4 sulfur cluster binding"/>
    <property type="evidence" value="ECO:0007669"/>
    <property type="project" value="UniProtKB-KW"/>
</dbReference>
<feature type="binding site" evidence="15">
    <location>
        <position position="186"/>
    </location>
    <ligand>
        <name>S-adenosyl-L-methionine</name>
        <dbReference type="ChEBI" id="CHEBI:59789"/>
        <label>2</label>
    </ligand>
</feature>
<feature type="binding site" evidence="16">
    <location>
        <position position="62"/>
    </location>
    <ligand>
        <name>[4Fe-4S] cluster</name>
        <dbReference type="ChEBI" id="CHEBI:49883"/>
        <note>4Fe-4S-S-AdoMet</note>
    </ligand>
</feature>
<dbReference type="Pfam" id="PF04055">
    <property type="entry name" value="Radical_SAM"/>
    <property type="match status" value="1"/>
</dbReference>
<keyword evidence="9 14" id="KW-0560">Oxidoreductase</keyword>
<feature type="binding site" evidence="15">
    <location>
        <position position="174"/>
    </location>
    <ligand>
        <name>S-adenosyl-L-methionine</name>
        <dbReference type="ChEBI" id="CHEBI:59789"/>
        <label>2</label>
    </ligand>
</feature>
<evidence type="ECO:0000256" key="15">
    <source>
        <dbReference type="PIRSR" id="PIRSR000167-1"/>
    </source>
</evidence>
<dbReference type="GO" id="GO:0051989">
    <property type="term" value="F:coproporphyrinogen dehydrogenase activity"/>
    <property type="evidence" value="ECO:0007669"/>
    <property type="project" value="UniProtKB-EC"/>
</dbReference>
<dbReference type="PROSITE" id="PS51918">
    <property type="entry name" value="RADICAL_SAM"/>
    <property type="match status" value="1"/>
</dbReference>
<feature type="binding site" evidence="16">
    <location>
        <position position="66"/>
    </location>
    <ligand>
        <name>[4Fe-4S] cluster</name>
        <dbReference type="ChEBI" id="CHEBI:49883"/>
        <note>4Fe-4S-S-AdoMet</note>
    </ligand>
</feature>
<evidence type="ECO:0000256" key="7">
    <source>
        <dbReference type="ARBA" id="ARBA00022691"/>
    </source>
</evidence>
<proteinExistence type="inferred from homology"/>
<protein>
    <recommendedName>
        <fullName evidence="14">Coproporphyrinogen-III oxidase</fullName>
        <ecNumber evidence="14">1.3.98.3</ecNumber>
    </recommendedName>
</protein>
<dbReference type="PANTHER" id="PTHR13932">
    <property type="entry name" value="COPROPORPHYRINIGEN III OXIDASE"/>
    <property type="match status" value="1"/>
</dbReference>
<evidence type="ECO:0000259" key="17">
    <source>
        <dbReference type="PROSITE" id="PS51918"/>
    </source>
</evidence>
<evidence type="ECO:0000256" key="8">
    <source>
        <dbReference type="ARBA" id="ARBA00022723"/>
    </source>
</evidence>
<feature type="domain" description="Radical SAM core" evidence="17">
    <location>
        <begin position="47"/>
        <end position="280"/>
    </location>
</feature>
<dbReference type="InterPro" id="IPR013785">
    <property type="entry name" value="Aldolase_TIM"/>
</dbReference>
<keyword evidence="10 14" id="KW-0408">Iron</keyword>
<sequence>MDAPPPLSPDRLLRYAAASLPRYTSYPTAPHFAPLEEAEWRRRLAGVGAGERLSLYVHVPFCQALCWYCGCHTAVTRSPLRLARYAAALRAEAALLAEALPEARGPVAALHFGGGTPTAIGVPALVALVADLRARLGFAPDAELAIELDPRLLDAADAEALAAAGFRRASLGVQDIAPEVQARIGREQPAALVEAAVRRLRAAGIARINCDLIYGLPGQTAAHVAASAAFVAALGADRVAVFGYAHVPWMKPHQRAIAEAALPGALARLDQAEAAAETLRAAGYDAIGLDHFARPDDPMAEAARAGRLRRNFQGYTTDTAPVLLGLGASAISRLPAFYAQNASDERQWLERVGAGRLPVARGLALTAEDLERARLIERVMCDLALDLAGVSEAVMATAAARLAPLAGDGLVRLERGGRWLRVTERGRRFLRHVAACFDARLDPAALAGTAAAPRRHSAAV</sequence>
<evidence type="ECO:0000313" key="19">
    <source>
        <dbReference type="Proteomes" id="UP000597507"/>
    </source>
</evidence>
<feature type="binding site" evidence="15">
    <location>
        <position position="56"/>
    </location>
    <ligand>
        <name>S-adenosyl-L-methionine</name>
        <dbReference type="ChEBI" id="CHEBI:59789"/>
        <label>1</label>
    </ligand>
</feature>
<evidence type="ECO:0000256" key="13">
    <source>
        <dbReference type="ARBA" id="ARBA00048321"/>
    </source>
</evidence>
<feature type="binding site" evidence="15">
    <location>
        <position position="147"/>
    </location>
    <ligand>
        <name>S-adenosyl-L-methionine</name>
        <dbReference type="ChEBI" id="CHEBI:59789"/>
        <label>1</label>
    </ligand>
</feature>
<evidence type="ECO:0000256" key="11">
    <source>
        <dbReference type="ARBA" id="ARBA00023014"/>
    </source>
</evidence>
<evidence type="ECO:0000256" key="6">
    <source>
        <dbReference type="ARBA" id="ARBA00022490"/>
    </source>
</evidence>
<comment type="subcellular location">
    <subcellularLocation>
        <location evidence="1 14">Cytoplasm</location>
    </subcellularLocation>
</comment>
<dbReference type="EC" id="1.3.98.3" evidence="14"/>
<keyword evidence="7 14" id="KW-0949">S-adenosyl-L-methionine</keyword>
<keyword evidence="5 14" id="KW-0004">4Fe-4S</keyword>
<comment type="similarity">
    <text evidence="3 14">Belongs to the anaerobic coproporphyrinogen-III oxidase family.</text>
</comment>
<dbReference type="SUPFAM" id="SSF102114">
    <property type="entry name" value="Radical SAM enzymes"/>
    <property type="match status" value="1"/>
</dbReference>
<dbReference type="UniPathway" id="UPA00251">
    <property type="reaction ID" value="UER00323"/>
</dbReference>
<evidence type="ECO:0000256" key="3">
    <source>
        <dbReference type="ARBA" id="ARBA00005493"/>
    </source>
</evidence>
<dbReference type="InterPro" id="IPR007197">
    <property type="entry name" value="rSAM"/>
</dbReference>
<accession>A0A8J2Z8L9</accession>
<dbReference type="GO" id="GO:0005737">
    <property type="term" value="C:cytoplasm"/>
    <property type="evidence" value="ECO:0007669"/>
    <property type="project" value="UniProtKB-SubCell"/>
</dbReference>
<comment type="subunit">
    <text evidence="4">Monomer.</text>
</comment>
<keyword evidence="12 14" id="KW-0627">Porphyrin biosynthesis</keyword>
<evidence type="ECO:0000313" key="18">
    <source>
        <dbReference type="EMBL" id="GGG20650.1"/>
    </source>
</evidence>
<name>A0A8J2Z8L9_9PROT</name>
<dbReference type="SFLD" id="SFLDG01065">
    <property type="entry name" value="anaerobic_coproporphyrinogen-I"/>
    <property type="match status" value="1"/>
</dbReference>
<reference evidence="18 19" key="1">
    <citation type="journal article" date="2014" name="Int. J. Syst. Evol. Microbiol.">
        <title>Complete genome sequence of Corynebacterium casei LMG S-19264T (=DSM 44701T), isolated from a smear-ripened cheese.</title>
        <authorList>
            <consortium name="US DOE Joint Genome Institute (JGI-PGF)"/>
            <person name="Walter F."/>
            <person name="Albersmeier A."/>
            <person name="Kalinowski J."/>
            <person name="Ruckert C."/>
        </authorList>
    </citation>
    <scope>NUCLEOTIDE SEQUENCE [LARGE SCALE GENOMIC DNA]</scope>
    <source>
        <strain evidence="18 19">CGMCC 1.16330</strain>
    </source>
</reference>
<evidence type="ECO:0000256" key="12">
    <source>
        <dbReference type="ARBA" id="ARBA00023244"/>
    </source>
</evidence>
<dbReference type="InterPro" id="IPR034505">
    <property type="entry name" value="Coproporphyrinogen-III_oxidase"/>
</dbReference>
<gene>
    <name evidence="18" type="primary">hemN</name>
    <name evidence="18" type="ORF">GCM10010964_06090</name>
</gene>
<dbReference type="PIRSF" id="PIRSF000167">
    <property type="entry name" value="HemN"/>
    <property type="match status" value="1"/>
</dbReference>
<dbReference type="InterPro" id="IPR004558">
    <property type="entry name" value="Coprogen_oxidase_HemN"/>
</dbReference>
<evidence type="ECO:0000256" key="4">
    <source>
        <dbReference type="ARBA" id="ARBA00011245"/>
    </source>
</evidence>
<dbReference type="SFLD" id="SFLDS00029">
    <property type="entry name" value="Radical_SAM"/>
    <property type="match status" value="1"/>
</dbReference>
<keyword evidence="6 14" id="KW-0963">Cytoplasm</keyword>
<dbReference type="InterPro" id="IPR006638">
    <property type="entry name" value="Elp3/MiaA/NifB-like_rSAM"/>
</dbReference>
<dbReference type="GO" id="GO:0006782">
    <property type="term" value="P:protoporphyrinogen IX biosynthetic process"/>
    <property type="evidence" value="ECO:0007669"/>
    <property type="project" value="UniProtKB-UniPathway"/>
</dbReference>
<keyword evidence="19" id="KW-1185">Reference proteome</keyword>
<dbReference type="GO" id="GO:0004109">
    <property type="term" value="F:coproporphyrinogen oxidase activity"/>
    <property type="evidence" value="ECO:0007669"/>
    <property type="project" value="InterPro"/>
</dbReference>
<feature type="binding site" evidence="15">
    <location>
        <position position="211"/>
    </location>
    <ligand>
        <name>S-adenosyl-L-methionine</name>
        <dbReference type="ChEBI" id="CHEBI:59789"/>
        <label>2</label>
    </ligand>
</feature>
<evidence type="ECO:0000256" key="14">
    <source>
        <dbReference type="PIRNR" id="PIRNR000167"/>
    </source>
</evidence>